<dbReference type="AlphaFoldDB" id="A0AAJ0HYT5"/>
<dbReference type="Pfam" id="PF00704">
    <property type="entry name" value="Glyco_hydro_18"/>
    <property type="match status" value="1"/>
</dbReference>
<feature type="signal peptide" evidence="2">
    <location>
        <begin position="1"/>
        <end position="23"/>
    </location>
</feature>
<keyword evidence="5" id="KW-1185">Reference proteome</keyword>
<feature type="region of interest" description="Disordered" evidence="1">
    <location>
        <begin position="755"/>
        <end position="809"/>
    </location>
</feature>
<keyword evidence="2" id="KW-0732">Signal</keyword>
<feature type="compositionally biased region" description="Acidic residues" evidence="1">
    <location>
        <begin position="682"/>
        <end position="694"/>
    </location>
</feature>
<name>A0AAJ0HYT5_9PEZI</name>
<feature type="domain" description="GH18" evidence="3">
    <location>
        <begin position="61"/>
        <end position="353"/>
    </location>
</feature>
<evidence type="ECO:0000313" key="4">
    <source>
        <dbReference type="EMBL" id="KAK3485426.1"/>
    </source>
</evidence>
<dbReference type="GeneID" id="87877240"/>
<dbReference type="PROSITE" id="PS51910">
    <property type="entry name" value="GH18_2"/>
    <property type="match status" value="1"/>
</dbReference>
<feature type="region of interest" description="Disordered" evidence="1">
    <location>
        <begin position="530"/>
        <end position="597"/>
    </location>
</feature>
<organism evidence="4 5">
    <name type="scientific">Neurospora hispaniola</name>
    <dbReference type="NCBI Taxonomy" id="588809"/>
    <lineage>
        <taxon>Eukaryota</taxon>
        <taxon>Fungi</taxon>
        <taxon>Dikarya</taxon>
        <taxon>Ascomycota</taxon>
        <taxon>Pezizomycotina</taxon>
        <taxon>Sordariomycetes</taxon>
        <taxon>Sordariomycetidae</taxon>
        <taxon>Sordariales</taxon>
        <taxon>Sordariaceae</taxon>
        <taxon>Neurospora</taxon>
    </lineage>
</organism>
<feature type="region of interest" description="Disordered" evidence="1">
    <location>
        <begin position="616"/>
        <end position="645"/>
    </location>
</feature>
<evidence type="ECO:0000259" key="3">
    <source>
        <dbReference type="PROSITE" id="PS51910"/>
    </source>
</evidence>
<feature type="region of interest" description="Disordered" evidence="1">
    <location>
        <begin position="658"/>
        <end position="714"/>
    </location>
</feature>
<proteinExistence type="predicted"/>
<gene>
    <name evidence="4" type="ORF">B0T23DRAFT_416082</name>
</gene>
<dbReference type="Proteomes" id="UP001285908">
    <property type="component" value="Unassembled WGS sequence"/>
</dbReference>
<reference evidence="4 5" key="1">
    <citation type="journal article" date="2023" name="Mol. Phylogenet. Evol.">
        <title>Genome-scale phylogeny and comparative genomics of the fungal order Sordariales.</title>
        <authorList>
            <person name="Hensen N."/>
            <person name="Bonometti L."/>
            <person name="Westerberg I."/>
            <person name="Brannstrom I.O."/>
            <person name="Guillou S."/>
            <person name="Cros-Aarteil S."/>
            <person name="Calhoun S."/>
            <person name="Haridas S."/>
            <person name="Kuo A."/>
            <person name="Mondo S."/>
            <person name="Pangilinan J."/>
            <person name="Riley R."/>
            <person name="LaButti K."/>
            <person name="Andreopoulos B."/>
            <person name="Lipzen A."/>
            <person name="Chen C."/>
            <person name="Yan M."/>
            <person name="Daum C."/>
            <person name="Ng V."/>
            <person name="Clum A."/>
            <person name="Steindorff A."/>
            <person name="Ohm R.A."/>
            <person name="Martin F."/>
            <person name="Silar P."/>
            <person name="Natvig D.O."/>
            <person name="Lalanne C."/>
            <person name="Gautier V."/>
            <person name="Ament-Velasquez S.L."/>
            <person name="Kruys A."/>
            <person name="Hutchinson M.I."/>
            <person name="Powell A.J."/>
            <person name="Barry K."/>
            <person name="Miller A.N."/>
            <person name="Grigoriev I.V."/>
            <person name="Debuchy R."/>
            <person name="Gladieux P."/>
            <person name="Hiltunen Thoren M."/>
            <person name="Johannesson H."/>
        </authorList>
    </citation>
    <scope>NUCLEOTIDE SEQUENCE [LARGE SCALE GENOMIC DNA]</scope>
    <source>
        <strain evidence="4 5">FGSC 10403</strain>
    </source>
</reference>
<dbReference type="InterPro" id="IPR017853">
    <property type="entry name" value="GH"/>
</dbReference>
<feature type="compositionally biased region" description="Polar residues" evidence="1">
    <location>
        <begin position="567"/>
        <end position="578"/>
    </location>
</feature>
<dbReference type="InterPro" id="IPR001223">
    <property type="entry name" value="Glyco_hydro18_cat"/>
</dbReference>
<dbReference type="SUPFAM" id="SSF51445">
    <property type="entry name" value="(Trans)glycosidases"/>
    <property type="match status" value="1"/>
</dbReference>
<feature type="compositionally biased region" description="Basic and acidic residues" evidence="1">
    <location>
        <begin position="582"/>
        <end position="597"/>
    </location>
</feature>
<dbReference type="GO" id="GO:0005975">
    <property type="term" value="P:carbohydrate metabolic process"/>
    <property type="evidence" value="ECO:0007669"/>
    <property type="project" value="InterPro"/>
</dbReference>
<accession>A0AAJ0HYT5</accession>
<evidence type="ECO:0000256" key="1">
    <source>
        <dbReference type="SAM" id="MobiDB-lite"/>
    </source>
</evidence>
<evidence type="ECO:0000256" key="2">
    <source>
        <dbReference type="SAM" id="SignalP"/>
    </source>
</evidence>
<dbReference type="RefSeq" id="XP_062688330.1">
    <property type="nucleotide sequence ID" value="XM_062839618.1"/>
</dbReference>
<feature type="compositionally biased region" description="Basic and acidic residues" evidence="1">
    <location>
        <begin position="555"/>
        <end position="566"/>
    </location>
</feature>
<feature type="compositionally biased region" description="Low complexity" evidence="1">
    <location>
        <begin position="530"/>
        <end position="541"/>
    </location>
</feature>
<feature type="chain" id="PRO_5042616638" evidence="2">
    <location>
        <begin position="24"/>
        <end position="860"/>
    </location>
</feature>
<feature type="compositionally biased region" description="Basic and acidic residues" evidence="1">
    <location>
        <begin position="775"/>
        <end position="809"/>
    </location>
</feature>
<dbReference type="CDD" id="cd06546">
    <property type="entry name" value="GH18_CTS3_chitinase"/>
    <property type="match status" value="1"/>
</dbReference>
<sequence length="860" mass="94441">MRSTIFRAAAALMAILTPTIVTAANPLQIRAHINEHTLSPRGTFAYGQGNTTDIIIRTEIPRLILYFQTTHDESGKPISMLPLVTEKNIALTHLIVCSLHIQKDGNITLNDHQPTHPRYGTLWQETQILGYAGVKIMGMIGGAAAGSFTPETLDSANETVFNRYYGQLHETIKRYSLQGLDIDVEQPMSQGGIERLILRLRADFGKDFIITLAPVASALTMGGWNLSGFDYRKLMLAPSGAGKEVAFYNCQFYSGFGDAGNPNQFHQIITDNAQRDMRGALSPTKIVIGQLTNPNNGGGFVTAGTLANSIKTLRDAYGQIGGVAGWEYFNGQPGGVEEPWKWAQTMTAILRPNQVPKLKLTVEMAVKLKDVWKESAAAGMRQVRSMVLRKMRIRSLAIVVVGLWDPDDADDVFAFVVLQIPHFRRNKHNHQQAQLLCSPTSQFLHSTNSVCFPSSKFRLAALNVDSPSNSPSTLQPGSRGIMAWASSFSRPTKSDAIPPPYYLLSQFQNNPEEPYCKGCGKLIDPKRTFGTTGAPASTAASQKQGAGKSRGFKRGGKDQDKEDEKTGQLQQQEVSRFCTSRCRSESQHKKRDVKEQEKQIEETYVKLLQGQMVDGMEQLADGQADGKKKGKNGGAKPKKGEGRVVTLEEVETIVFGREKDAEKVYGRKKSRKSRALTSVGPNDEDPITSTDEESQSTSTKAGRPSSRDSAISGIKIDALQLDDKAFDDEIAPLPKGKSHPYTTGGHEVARLAVRSGTRIRPPQEVSEVNGSVGGEKGRAERKAESEEMKEEIRQKKAEGDRKAQQKEMIKSVARRGVVFGFDVSTSPDGKKKTCECVMPGGKVVEPHFAKGNWGIRWRGD</sequence>
<dbReference type="EMBL" id="JAULSX010000010">
    <property type="protein sequence ID" value="KAK3485426.1"/>
    <property type="molecule type" value="Genomic_DNA"/>
</dbReference>
<dbReference type="GO" id="GO:0016787">
    <property type="term" value="F:hydrolase activity"/>
    <property type="evidence" value="ECO:0007669"/>
    <property type="project" value="UniProtKB-KW"/>
</dbReference>
<protein>
    <submittedName>
        <fullName evidence="4">Glycoside hydrolase</fullName>
    </submittedName>
</protein>
<keyword evidence="4" id="KW-0378">Hydrolase</keyword>
<evidence type="ECO:0000313" key="5">
    <source>
        <dbReference type="Proteomes" id="UP001285908"/>
    </source>
</evidence>
<comment type="caution">
    <text evidence="4">The sequence shown here is derived from an EMBL/GenBank/DDBJ whole genome shotgun (WGS) entry which is preliminary data.</text>
</comment>
<dbReference type="Gene3D" id="3.20.20.80">
    <property type="entry name" value="Glycosidases"/>
    <property type="match status" value="1"/>
</dbReference>